<accession>A0A3P6RIH3</accession>
<sequence>MDLIEEIVSREECIERELRIAPINNTEIMSPLKTVLKDIEIRIDHIERKIKENALREKRCQTLPMNITDEFIRIDRIEMKMRDTLAETNGPTRSALPARMKQNS</sequence>
<keyword evidence="3" id="KW-1185">Reference proteome</keyword>
<dbReference type="EMBL" id="UYRV01008668">
    <property type="protein sequence ID" value="VDK55813.1"/>
    <property type="molecule type" value="Genomic_DNA"/>
</dbReference>
<dbReference type="Proteomes" id="UP000271889">
    <property type="component" value="Unassembled WGS sequence"/>
</dbReference>
<evidence type="ECO:0000313" key="2">
    <source>
        <dbReference type="EMBL" id="VDK55813.1"/>
    </source>
</evidence>
<dbReference type="AlphaFoldDB" id="A0A3P6RIH3"/>
<protein>
    <submittedName>
        <fullName evidence="2">Uncharacterized protein</fullName>
    </submittedName>
</protein>
<evidence type="ECO:0000256" key="1">
    <source>
        <dbReference type="SAM" id="MobiDB-lite"/>
    </source>
</evidence>
<evidence type="ECO:0000313" key="3">
    <source>
        <dbReference type="Proteomes" id="UP000271889"/>
    </source>
</evidence>
<organism evidence="2 3">
    <name type="scientific">Cylicostephanus goldi</name>
    <name type="common">Nematode worm</name>
    <dbReference type="NCBI Taxonomy" id="71465"/>
    <lineage>
        <taxon>Eukaryota</taxon>
        <taxon>Metazoa</taxon>
        <taxon>Ecdysozoa</taxon>
        <taxon>Nematoda</taxon>
        <taxon>Chromadorea</taxon>
        <taxon>Rhabditida</taxon>
        <taxon>Rhabditina</taxon>
        <taxon>Rhabditomorpha</taxon>
        <taxon>Strongyloidea</taxon>
        <taxon>Strongylidae</taxon>
        <taxon>Cylicostephanus</taxon>
    </lineage>
</organism>
<name>A0A3P6RIH3_CYLGO</name>
<reference evidence="2 3" key="1">
    <citation type="submission" date="2018-11" db="EMBL/GenBank/DDBJ databases">
        <authorList>
            <consortium name="Pathogen Informatics"/>
        </authorList>
    </citation>
    <scope>NUCLEOTIDE SEQUENCE [LARGE SCALE GENOMIC DNA]</scope>
</reference>
<proteinExistence type="predicted"/>
<feature type="region of interest" description="Disordered" evidence="1">
    <location>
        <begin position="84"/>
        <end position="104"/>
    </location>
</feature>
<gene>
    <name evidence="2" type="ORF">CGOC_LOCUS3435</name>
</gene>